<dbReference type="Proteomes" id="UP000245362">
    <property type="component" value="Unassembled WGS sequence"/>
</dbReference>
<dbReference type="Gene3D" id="3.30.460.10">
    <property type="entry name" value="Beta Polymerase, domain 2"/>
    <property type="match status" value="1"/>
</dbReference>
<name>A0A2U3BBA1_9VIBR</name>
<dbReference type="Pfam" id="PF01909">
    <property type="entry name" value="NTP_transf_2"/>
    <property type="match status" value="1"/>
</dbReference>
<dbReference type="RefSeq" id="WP_109319319.1">
    <property type="nucleotide sequence ID" value="NZ_QFWT01000003.1"/>
</dbReference>
<proteinExistence type="predicted"/>
<protein>
    <submittedName>
        <fullName evidence="2">Nucleotidyltransferase</fullName>
    </submittedName>
</protein>
<reference evidence="2 3" key="1">
    <citation type="submission" date="2018-05" db="EMBL/GenBank/DDBJ databases">
        <title>Vibrio limimaris sp. nov., isolated from marine sediment.</title>
        <authorList>
            <person name="Li C.-M."/>
        </authorList>
    </citation>
    <scope>NUCLEOTIDE SEQUENCE [LARGE SCALE GENOMIC DNA]</scope>
    <source>
        <strain evidence="2 3">E4404</strain>
    </source>
</reference>
<keyword evidence="2" id="KW-0808">Transferase</keyword>
<dbReference type="GO" id="GO:0016779">
    <property type="term" value="F:nucleotidyltransferase activity"/>
    <property type="evidence" value="ECO:0007669"/>
    <property type="project" value="InterPro"/>
</dbReference>
<evidence type="ECO:0000259" key="1">
    <source>
        <dbReference type="Pfam" id="PF01909"/>
    </source>
</evidence>
<evidence type="ECO:0000313" key="2">
    <source>
        <dbReference type="EMBL" id="PWI34068.1"/>
    </source>
</evidence>
<dbReference type="EMBL" id="QFWT01000003">
    <property type="protein sequence ID" value="PWI34068.1"/>
    <property type="molecule type" value="Genomic_DNA"/>
</dbReference>
<accession>A0A2U3BBA1</accession>
<organism evidence="2 3">
    <name type="scientific">Vibrio albus</name>
    <dbReference type="NCBI Taxonomy" id="2200953"/>
    <lineage>
        <taxon>Bacteria</taxon>
        <taxon>Pseudomonadati</taxon>
        <taxon>Pseudomonadota</taxon>
        <taxon>Gammaproteobacteria</taxon>
        <taxon>Vibrionales</taxon>
        <taxon>Vibrionaceae</taxon>
        <taxon>Vibrio</taxon>
    </lineage>
</organism>
<dbReference type="InterPro" id="IPR002934">
    <property type="entry name" value="Polymerase_NTP_transf_dom"/>
</dbReference>
<dbReference type="SUPFAM" id="SSF81301">
    <property type="entry name" value="Nucleotidyltransferase"/>
    <property type="match status" value="1"/>
</dbReference>
<keyword evidence="3" id="KW-1185">Reference proteome</keyword>
<evidence type="ECO:0000313" key="3">
    <source>
        <dbReference type="Proteomes" id="UP000245362"/>
    </source>
</evidence>
<comment type="caution">
    <text evidence="2">The sequence shown here is derived from an EMBL/GenBank/DDBJ whole genome shotgun (WGS) entry which is preliminary data.</text>
</comment>
<dbReference type="AlphaFoldDB" id="A0A2U3BBA1"/>
<gene>
    <name evidence="2" type="ORF">DI392_07675</name>
</gene>
<sequence>MNKPVSLPVIDPAEPFQEAYQDVVRELIQYLKGGLGDNLHSLYLFGSVARKTAIPEQSNLDIVVITRRPISDKANSVISTIKWRFKRTYPFITDLSFQFGLAHEVMDLSSIFTWGFMLKHCCVCLYGDDLSTRFGEFEPSWEIAKHWNMDVDEWLTIYRRKIAEARTGEEQVKAQQVIAKKLLRASYSLIMHKDKQWIEDPTACGQQFLCYHPDKEIDIQRLGILLSGRLVAKRSVIGVLDDYGQWLVKAYKKTEFKIG</sequence>
<dbReference type="InterPro" id="IPR043519">
    <property type="entry name" value="NT_sf"/>
</dbReference>
<dbReference type="OrthoDB" id="3422944at2"/>
<feature type="domain" description="Polymerase nucleotidyl transferase" evidence="1">
    <location>
        <begin position="40"/>
        <end position="72"/>
    </location>
</feature>